<evidence type="ECO:0000259" key="4">
    <source>
        <dbReference type="PROSITE" id="PS50893"/>
    </source>
</evidence>
<dbReference type="PANTHER" id="PTHR43514">
    <property type="entry name" value="ABC TRANSPORTER I FAMILY MEMBER 10"/>
    <property type="match status" value="1"/>
</dbReference>
<dbReference type="KEGG" id="pbor:BSF38_02329"/>
<dbReference type="PANTHER" id="PTHR43514:SF4">
    <property type="entry name" value="ABC TRANSPORTER I FAMILY MEMBER 10"/>
    <property type="match status" value="1"/>
</dbReference>
<dbReference type="GO" id="GO:0016020">
    <property type="term" value="C:membrane"/>
    <property type="evidence" value="ECO:0007669"/>
    <property type="project" value="InterPro"/>
</dbReference>
<evidence type="ECO:0000256" key="2">
    <source>
        <dbReference type="ARBA" id="ARBA00022741"/>
    </source>
</evidence>
<feature type="domain" description="ABC transporter" evidence="4">
    <location>
        <begin position="2"/>
        <end position="233"/>
    </location>
</feature>
<dbReference type="AlphaFoldDB" id="A0A1U7CPK2"/>
<dbReference type="InterPro" id="IPR027417">
    <property type="entry name" value="P-loop_NTPase"/>
</dbReference>
<dbReference type="PROSITE" id="PS50893">
    <property type="entry name" value="ABC_TRANSPORTER_2"/>
    <property type="match status" value="1"/>
</dbReference>
<dbReference type="InterPro" id="IPR005116">
    <property type="entry name" value="Transp-assoc_OB_typ1"/>
</dbReference>
<dbReference type="EMBL" id="CP019082">
    <property type="protein sequence ID" value="APW60838.1"/>
    <property type="molecule type" value="Genomic_DNA"/>
</dbReference>
<dbReference type="Pfam" id="PF00005">
    <property type="entry name" value="ABC_tran"/>
    <property type="match status" value="1"/>
</dbReference>
<accession>A0A1U7CPK2</accession>
<gene>
    <name evidence="5" type="primary">cysA_1</name>
    <name evidence="5" type="ORF">BSF38_02329</name>
</gene>
<dbReference type="InterPro" id="IPR050334">
    <property type="entry name" value="Molybdenum_import_ModC"/>
</dbReference>
<evidence type="ECO:0000256" key="3">
    <source>
        <dbReference type="ARBA" id="ARBA00022840"/>
    </source>
</evidence>
<reference evidence="6" key="1">
    <citation type="submission" date="2016-12" db="EMBL/GenBank/DDBJ databases">
        <title>Comparative genomics of four Isosphaeraceae planctomycetes: a common pool of plasmids and glycoside hydrolase genes.</title>
        <authorList>
            <person name="Ivanova A."/>
        </authorList>
    </citation>
    <scope>NUCLEOTIDE SEQUENCE [LARGE SCALE GENOMIC DNA]</scope>
    <source>
        <strain evidence="6">PX4</strain>
    </source>
</reference>
<proteinExistence type="predicted"/>
<dbReference type="InterPro" id="IPR017871">
    <property type="entry name" value="ABC_transporter-like_CS"/>
</dbReference>
<dbReference type="GO" id="GO:0016887">
    <property type="term" value="F:ATP hydrolysis activity"/>
    <property type="evidence" value="ECO:0007669"/>
    <property type="project" value="InterPro"/>
</dbReference>
<dbReference type="SMART" id="SM00382">
    <property type="entry name" value="AAA"/>
    <property type="match status" value="1"/>
</dbReference>
<dbReference type="EC" id="3.6.3.25" evidence="5"/>
<keyword evidence="1" id="KW-0813">Transport</keyword>
<dbReference type="InterPro" id="IPR011868">
    <property type="entry name" value="ModC_ABC_ATP-bd"/>
</dbReference>
<dbReference type="SUPFAM" id="SSF50331">
    <property type="entry name" value="MOP-like"/>
    <property type="match status" value="1"/>
</dbReference>
<protein>
    <submittedName>
        <fullName evidence="5">Sulfate/thiosulfate import ATP-binding protein CysA</fullName>
        <ecNumber evidence="5">3.6.3.25</ecNumber>
    </submittedName>
</protein>
<keyword evidence="5" id="KW-0378">Hydrolase</keyword>
<dbReference type="Gene3D" id="3.40.50.300">
    <property type="entry name" value="P-loop containing nucleotide triphosphate hydrolases"/>
    <property type="match status" value="1"/>
</dbReference>
<keyword evidence="3 5" id="KW-0067">ATP-binding</keyword>
<evidence type="ECO:0000313" key="5">
    <source>
        <dbReference type="EMBL" id="APW60838.1"/>
    </source>
</evidence>
<dbReference type="GO" id="GO:0140359">
    <property type="term" value="F:ABC-type transporter activity"/>
    <property type="evidence" value="ECO:0007669"/>
    <property type="project" value="InterPro"/>
</dbReference>
<dbReference type="PROSITE" id="PS00211">
    <property type="entry name" value="ABC_TRANSPORTER_1"/>
    <property type="match status" value="1"/>
</dbReference>
<evidence type="ECO:0000256" key="1">
    <source>
        <dbReference type="ARBA" id="ARBA00022448"/>
    </source>
</evidence>
<dbReference type="InterPro" id="IPR008995">
    <property type="entry name" value="Mo/tungstate-bd_C_term_dom"/>
</dbReference>
<sequence>MLEVQVTRRVHHGLAVDATISLDGEIGVVFGPSGSGKSTLLRLIAGLTRPDVGRIALGGDVLFDSSRGVDVRLRHRRIGMIFQDDLLFPHLRVGANIGFGLNHEARDRRASRLAEVAALCGVEHLLDRWPSTLSGGERQRVGLARALAPRPRLLLCDEPVSALDLPNRHALLEGLRRVQKAERLPVLYVTHSPAEAIALGTRLFLIEHGRLVAEGSPLDVLANSRHAGFLHLEGVRNVFLGRVAEHAADQGSTRLELTGGPSLIVPHVDHPLGTAMIAEIRGDDVLLSLEPVTGVSARNLIEGVVEAVVPHGHEAEIVVRTGNLRWLASTVGPASGLLALSAGQTVYMIIKARSCRVALATPDRV</sequence>
<dbReference type="Proteomes" id="UP000186309">
    <property type="component" value="Chromosome"/>
</dbReference>
<organism evidence="5 6">
    <name type="scientific">Paludisphaera borealis</name>
    <dbReference type="NCBI Taxonomy" id="1387353"/>
    <lineage>
        <taxon>Bacteria</taxon>
        <taxon>Pseudomonadati</taxon>
        <taxon>Planctomycetota</taxon>
        <taxon>Planctomycetia</taxon>
        <taxon>Isosphaerales</taxon>
        <taxon>Isosphaeraceae</taxon>
        <taxon>Paludisphaera</taxon>
    </lineage>
</organism>
<dbReference type="STRING" id="1387353.BSF38_02329"/>
<dbReference type="InterPro" id="IPR003593">
    <property type="entry name" value="AAA+_ATPase"/>
</dbReference>
<dbReference type="SUPFAM" id="SSF52540">
    <property type="entry name" value="P-loop containing nucleoside triphosphate hydrolases"/>
    <property type="match status" value="1"/>
</dbReference>
<name>A0A1U7CPK2_9BACT</name>
<dbReference type="Pfam" id="PF03459">
    <property type="entry name" value="TOBE"/>
    <property type="match status" value="1"/>
</dbReference>
<dbReference type="InterPro" id="IPR003439">
    <property type="entry name" value="ABC_transporter-like_ATP-bd"/>
</dbReference>
<dbReference type="GO" id="GO:0005524">
    <property type="term" value="F:ATP binding"/>
    <property type="evidence" value="ECO:0007669"/>
    <property type="project" value="UniProtKB-KW"/>
</dbReference>
<dbReference type="Gene3D" id="2.40.50.100">
    <property type="match status" value="1"/>
</dbReference>
<keyword evidence="6" id="KW-1185">Reference proteome</keyword>
<keyword evidence="2" id="KW-0547">Nucleotide-binding</keyword>
<dbReference type="NCBIfam" id="TIGR02142">
    <property type="entry name" value="modC_ABC"/>
    <property type="match status" value="1"/>
</dbReference>
<evidence type="ECO:0000313" key="6">
    <source>
        <dbReference type="Proteomes" id="UP000186309"/>
    </source>
</evidence>
<dbReference type="GO" id="GO:0015098">
    <property type="term" value="F:molybdate ion transmembrane transporter activity"/>
    <property type="evidence" value="ECO:0007669"/>
    <property type="project" value="InterPro"/>
</dbReference>